<gene>
    <name evidence="1" type="ORF">PSON_ATCC_30995.1.T1190010</name>
</gene>
<evidence type="ECO:0000313" key="2">
    <source>
        <dbReference type="Proteomes" id="UP000692954"/>
    </source>
</evidence>
<evidence type="ECO:0000313" key="1">
    <source>
        <dbReference type="EMBL" id="CAD8118872.1"/>
    </source>
</evidence>
<accession>A0A8S1QUE4</accession>
<keyword evidence="2" id="KW-1185">Reference proteome</keyword>
<organism evidence="1 2">
    <name type="scientific">Paramecium sonneborni</name>
    <dbReference type="NCBI Taxonomy" id="65129"/>
    <lineage>
        <taxon>Eukaryota</taxon>
        <taxon>Sar</taxon>
        <taxon>Alveolata</taxon>
        <taxon>Ciliophora</taxon>
        <taxon>Intramacronucleata</taxon>
        <taxon>Oligohymenophorea</taxon>
        <taxon>Peniculida</taxon>
        <taxon>Parameciidae</taxon>
        <taxon>Paramecium</taxon>
    </lineage>
</organism>
<sequence>MWGFEKDQRVRYLLKIKSQQKFRNSNFLKIKIIYLIQYEVNQNKVRKGQKSFSNKLNLRVINKKKSSYKRNQNQIMMNWMYLLTTTIRNVRDHEYEFIIFERYIKGYKINEKFNRQFMIKFKLSRR</sequence>
<reference evidence="1" key="1">
    <citation type="submission" date="2021-01" db="EMBL/GenBank/DDBJ databases">
        <authorList>
            <consortium name="Genoscope - CEA"/>
            <person name="William W."/>
        </authorList>
    </citation>
    <scope>NUCLEOTIDE SEQUENCE</scope>
</reference>
<protein>
    <submittedName>
        <fullName evidence="1">Uncharacterized protein</fullName>
    </submittedName>
</protein>
<proteinExistence type="predicted"/>
<comment type="caution">
    <text evidence="1">The sequence shown here is derived from an EMBL/GenBank/DDBJ whole genome shotgun (WGS) entry which is preliminary data.</text>
</comment>
<dbReference type="EMBL" id="CAJJDN010000119">
    <property type="protein sequence ID" value="CAD8118872.1"/>
    <property type="molecule type" value="Genomic_DNA"/>
</dbReference>
<dbReference type="Proteomes" id="UP000692954">
    <property type="component" value="Unassembled WGS sequence"/>
</dbReference>
<name>A0A8S1QUE4_9CILI</name>
<dbReference type="AlphaFoldDB" id="A0A8S1QUE4"/>